<name>Q22Y20_TETTS</name>
<dbReference type="GeneID" id="7837299"/>
<feature type="compositionally biased region" description="Polar residues" evidence="2">
    <location>
        <begin position="79"/>
        <end position="101"/>
    </location>
</feature>
<keyword evidence="1" id="KW-0175">Coiled coil</keyword>
<evidence type="ECO:0000313" key="3">
    <source>
        <dbReference type="EMBL" id="EAR90204.1"/>
    </source>
</evidence>
<dbReference type="HOGENOM" id="CLU_656386_0_0_1"/>
<dbReference type="RefSeq" id="XP_001010449.1">
    <property type="nucleotide sequence ID" value="XM_001010449.2"/>
</dbReference>
<evidence type="ECO:0000256" key="1">
    <source>
        <dbReference type="SAM" id="Coils"/>
    </source>
</evidence>
<accession>Q22Y20</accession>
<feature type="region of interest" description="Disordered" evidence="2">
    <location>
        <begin position="1"/>
        <end position="179"/>
    </location>
</feature>
<organism evidence="3 4">
    <name type="scientific">Tetrahymena thermophila (strain SB210)</name>
    <dbReference type="NCBI Taxonomy" id="312017"/>
    <lineage>
        <taxon>Eukaryota</taxon>
        <taxon>Sar</taxon>
        <taxon>Alveolata</taxon>
        <taxon>Ciliophora</taxon>
        <taxon>Intramacronucleata</taxon>
        <taxon>Oligohymenophorea</taxon>
        <taxon>Hymenostomatida</taxon>
        <taxon>Tetrahymenina</taxon>
        <taxon>Tetrahymenidae</taxon>
        <taxon>Tetrahymena</taxon>
    </lineage>
</organism>
<feature type="compositionally biased region" description="Low complexity" evidence="2">
    <location>
        <begin position="156"/>
        <end position="176"/>
    </location>
</feature>
<dbReference type="InParanoid" id="Q22Y20"/>
<protein>
    <submittedName>
        <fullName evidence="3">Uncharacterized protein</fullName>
    </submittedName>
</protein>
<dbReference type="AlphaFoldDB" id="Q22Y20"/>
<feature type="compositionally biased region" description="Low complexity" evidence="2">
    <location>
        <begin position="43"/>
        <end position="55"/>
    </location>
</feature>
<keyword evidence="4" id="KW-1185">Reference proteome</keyword>
<dbReference type="KEGG" id="tet:TTHERM_00355510"/>
<proteinExistence type="predicted"/>
<reference evidence="4" key="1">
    <citation type="journal article" date="2006" name="PLoS Biol.">
        <title>Macronuclear genome sequence of the ciliate Tetrahymena thermophila, a model eukaryote.</title>
        <authorList>
            <person name="Eisen J.A."/>
            <person name="Coyne R.S."/>
            <person name="Wu M."/>
            <person name="Wu D."/>
            <person name="Thiagarajan M."/>
            <person name="Wortman J.R."/>
            <person name="Badger J.H."/>
            <person name="Ren Q."/>
            <person name="Amedeo P."/>
            <person name="Jones K.M."/>
            <person name="Tallon L.J."/>
            <person name="Delcher A.L."/>
            <person name="Salzberg S.L."/>
            <person name="Silva J.C."/>
            <person name="Haas B.J."/>
            <person name="Majoros W.H."/>
            <person name="Farzad M."/>
            <person name="Carlton J.M."/>
            <person name="Smith R.K. Jr."/>
            <person name="Garg J."/>
            <person name="Pearlman R.E."/>
            <person name="Karrer K.M."/>
            <person name="Sun L."/>
            <person name="Manning G."/>
            <person name="Elde N.C."/>
            <person name="Turkewitz A.P."/>
            <person name="Asai D.J."/>
            <person name="Wilkes D.E."/>
            <person name="Wang Y."/>
            <person name="Cai H."/>
            <person name="Collins K."/>
            <person name="Stewart B.A."/>
            <person name="Lee S.R."/>
            <person name="Wilamowska K."/>
            <person name="Weinberg Z."/>
            <person name="Ruzzo W.L."/>
            <person name="Wloga D."/>
            <person name="Gaertig J."/>
            <person name="Frankel J."/>
            <person name="Tsao C.-C."/>
            <person name="Gorovsky M.A."/>
            <person name="Keeling P.J."/>
            <person name="Waller R.F."/>
            <person name="Patron N.J."/>
            <person name="Cherry J.M."/>
            <person name="Stover N.A."/>
            <person name="Krieger C.J."/>
            <person name="del Toro C."/>
            <person name="Ryder H.F."/>
            <person name="Williamson S.C."/>
            <person name="Barbeau R.A."/>
            <person name="Hamilton E.P."/>
            <person name="Orias E."/>
        </authorList>
    </citation>
    <scope>NUCLEOTIDE SEQUENCE [LARGE SCALE GENOMIC DNA]</scope>
    <source>
        <strain evidence="4">SB210</strain>
    </source>
</reference>
<evidence type="ECO:0000313" key="4">
    <source>
        <dbReference type="Proteomes" id="UP000009168"/>
    </source>
</evidence>
<feature type="compositionally biased region" description="Low complexity" evidence="2">
    <location>
        <begin position="10"/>
        <end position="27"/>
    </location>
</feature>
<gene>
    <name evidence="3" type="ORF">TTHERM_00355510</name>
</gene>
<evidence type="ECO:0000256" key="2">
    <source>
        <dbReference type="SAM" id="MobiDB-lite"/>
    </source>
</evidence>
<dbReference type="Proteomes" id="UP000009168">
    <property type="component" value="Unassembled WGS sequence"/>
</dbReference>
<dbReference type="EMBL" id="GG662749">
    <property type="protein sequence ID" value="EAR90204.1"/>
    <property type="molecule type" value="Genomic_DNA"/>
</dbReference>
<feature type="coiled-coil region" evidence="1">
    <location>
        <begin position="212"/>
        <end position="274"/>
    </location>
</feature>
<sequence length="419" mass="49058">MKKGKQAASQQQIQIQNVPQPLLQILPKQMKLENPKKSAKPFPNNQNQQQIQNIPPQNPESGQKMKKQSTHLILPSIYRGNNFQQMQKKRQASASRENNNLPAFIGDKKDDEDEDIFSESDNKAIRSQRKIQRPQSFIVKKKEKKGDSISSNITPSNKMQKMQSNKQNQQFSSNNSPTLSEKTFLKYDDILQNVQSTKNIEKIKFNPWKRFDEKKEENYEKLLVQLNDLKKKHKEQVELYQQKQQNQDFNNPNFLEMQQKHEKLLLENKNENQQTPHSLPVEQKENLESFQQIIKQNSLGLALERQGEKQIENFSKVSSSSSQKADQSSIGLVSAPLMAEQSQDMDRNIWKRKKINERNQIMEECSSIERELYQINFLHNKNQKAINEYINTQNSLLKLNLQMKKQVNTNQPTQIKEKN</sequence>